<gene>
    <name evidence="1" type="ORF">U9M48_030704</name>
</gene>
<proteinExistence type="predicted"/>
<evidence type="ECO:0000313" key="1">
    <source>
        <dbReference type="EMBL" id="WVZ83572.1"/>
    </source>
</evidence>
<dbReference type="Proteomes" id="UP001341281">
    <property type="component" value="Chromosome 07"/>
</dbReference>
<reference evidence="1 2" key="1">
    <citation type="submission" date="2024-02" db="EMBL/GenBank/DDBJ databases">
        <title>High-quality chromosome-scale genome assembly of Pensacola bahiagrass (Paspalum notatum Flugge var. saurae).</title>
        <authorList>
            <person name="Vega J.M."/>
            <person name="Podio M."/>
            <person name="Orjuela J."/>
            <person name="Siena L.A."/>
            <person name="Pessino S.C."/>
            <person name="Combes M.C."/>
            <person name="Mariac C."/>
            <person name="Albertini E."/>
            <person name="Pupilli F."/>
            <person name="Ortiz J.P.A."/>
            <person name="Leblanc O."/>
        </authorList>
    </citation>
    <scope>NUCLEOTIDE SEQUENCE [LARGE SCALE GENOMIC DNA]</scope>
    <source>
        <strain evidence="1">R1</strain>
        <tissue evidence="1">Leaf</tissue>
    </source>
</reference>
<sequence>MPWRVMLECLTEGFLADGAWRSNSFLTTLLQRIAAAAQQLDLTMLVKMQRQIDHLFRLEFLKGVPLRFSLCLVKISLADEACCSSNFRGTAAAVRRCSSGDGAAAA</sequence>
<dbReference type="AlphaFoldDB" id="A0AAQ3U455"/>
<name>A0AAQ3U455_PASNO</name>
<accession>A0AAQ3U455</accession>
<dbReference type="EMBL" id="CP144751">
    <property type="protein sequence ID" value="WVZ83572.1"/>
    <property type="molecule type" value="Genomic_DNA"/>
</dbReference>
<evidence type="ECO:0000313" key="2">
    <source>
        <dbReference type="Proteomes" id="UP001341281"/>
    </source>
</evidence>
<protein>
    <submittedName>
        <fullName evidence="1">Uncharacterized protein</fullName>
    </submittedName>
</protein>
<keyword evidence="2" id="KW-1185">Reference proteome</keyword>
<organism evidence="1 2">
    <name type="scientific">Paspalum notatum var. saurae</name>
    <dbReference type="NCBI Taxonomy" id="547442"/>
    <lineage>
        <taxon>Eukaryota</taxon>
        <taxon>Viridiplantae</taxon>
        <taxon>Streptophyta</taxon>
        <taxon>Embryophyta</taxon>
        <taxon>Tracheophyta</taxon>
        <taxon>Spermatophyta</taxon>
        <taxon>Magnoliopsida</taxon>
        <taxon>Liliopsida</taxon>
        <taxon>Poales</taxon>
        <taxon>Poaceae</taxon>
        <taxon>PACMAD clade</taxon>
        <taxon>Panicoideae</taxon>
        <taxon>Andropogonodae</taxon>
        <taxon>Paspaleae</taxon>
        <taxon>Paspalinae</taxon>
        <taxon>Paspalum</taxon>
    </lineage>
</organism>